<dbReference type="InterPro" id="IPR000788">
    <property type="entry name" value="RNR_lg_C"/>
</dbReference>
<evidence type="ECO:0000256" key="10">
    <source>
        <dbReference type="ARBA" id="ARBA00023285"/>
    </source>
</evidence>
<dbReference type="SUPFAM" id="SSF51998">
    <property type="entry name" value="PFL-like glycyl radical enzymes"/>
    <property type="match status" value="1"/>
</dbReference>
<keyword evidence="6 13" id="KW-0237">DNA synthesis</keyword>
<feature type="domain" description="Ribonucleotide reductase large subunit C-terminal" evidence="15">
    <location>
        <begin position="176"/>
        <end position="773"/>
    </location>
</feature>
<keyword evidence="10 13" id="KW-0170">Cobalt</keyword>
<dbReference type="GO" id="GO:0005524">
    <property type="term" value="F:ATP binding"/>
    <property type="evidence" value="ECO:0007669"/>
    <property type="project" value="InterPro"/>
</dbReference>
<dbReference type="RefSeq" id="WP_007274593.1">
    <property type="nucleotide sequence ID" value="NZ_BMCI01000001.1"/>
</dbReference>
<dbReference type="PRINTS" id="PR01183">
    <property type="entry name" value="RIBORDTASEM1"/>
</dbReference>
<dbReference type="Proteomes" id="UP000646833">
    <property type="component" value="Unassembled WGS sequence"/>
</dbReference>
<sequence length="1031" mass="113992">MSDANLSTDELVLPVKRTEGETLEARMTGNAYNNILPARYLRKDADGDLVETQEDLFPRVAKNIALAEAVFEAEKRDIELTVTPDLIKPDHPRRDELAAEVFGTGVTADDDEAEATLSVYNVNKFAYDTLVPELPEEVRDVVVEKRETFEELMEQLSFMPNSPTLMNAGDELQQLSACFVDSPGDDITDIHQTAKEAAEVFQSGGGMGYAFWKLRPYGDAVGSTGGIASGPITFMRTFDQMCETIAQGGARRGAQMGVMRVSHPDVIQFLHAKNKDVSLAHTLRLNDPDDFTHTKFVDALDEARELIDEDGRVPKHLRNAVEGHLSNFNISVGITDGFMEALYNDEEFVFTNPRTEEPHVATPQTKEIYDMFGLGEHVEVGEVLSVPAKELWDQIIEGAWENGEPGVVYLERANKQHSFDVEKHPDHQILATNPCGEQPLEEYEACNLGHINLSTLVAEDSPDWRVWYDAHGDEYDSLEAATEAFLEDAVDWEEFDHRIESGTRFLENVVTMSDFPVEKIEEKVRELRKIGLGIMGLAQLYIQLGVRYGSDEGNEIAQQLMTHINHGSKRASHELAAERGPFEAWEDSKYANPTEYREWFEHHTGEDADDWEDGYPIRNHNTTTIAPTGTTSMVSNTTGGCEPIYNVAYYKNVSDDVQGDEMLVEFDDYFLRVLEANDIDVEAVKEEAQEQMASNQFDGLASLSTVPDAISELFVVTSDLAGIEHAGVQCALQSGVDSAISKTCNFPNSASKEDMDEVYRYIYDHGGKGVTVYRDGTRSKQVLTTRAKNTEFSDDEEAAEAIVSQIRDVFGDVEAFLESEEVSDLIGSELELAFADSPSDVGKKRPRPDVLYGVTQRIDTGYGKLYVNINEDEHGEPFELFANIGNSGGFTASFTEALAKTVSTSLRSGVDPEEIANELKGIRSPKVAWDKGEQINSIPDAIGTAMRRYLDGDIDKGYPQQQNLTEVEAEAAAAEDADTDGGVAVDDGSDNDAVADLLAAGESPECPECGEMDLYYSEGCKTCQNCGWSEC</sequence>
<evidence type="ECO:0000256" key="3">
    <source>
        <dbReference type="ARBA" id="ARBA00012274"/>
    </source>
</evidence>
<comment type="function">
    <text evidence="11 13">Catalyzes the reduction of ribonucleotides to deoxyribonucleotides. May function to provide a pool of deoxyribonucleotide precursors for DNA repair during oxygen limitation and/or for immediate growth after restoration of oxygen.</text>
</comment>
<dbReference type="PANTHER" id="PTHR43371">
    <property type="entry name" value="VITAMIN B12-DEPENDENT RIBONUCLEOTIDE REDUCTASE"/>
    <property type="match status" value="1"/>
</dbReference>
<dbReference type="InterPro" id="IPR024434">
    <property type="entry name" value="TSCPD_dom"/>
</dbReference>
<comment type="cofactor">
    <cofactor evidence="1 13">
        <name>adenosylcob(III)alamin</name>
        <dbReference type="ChEBI" id="CHEBI:18408"/>
    </cofactor>
</comment>
<evidence type="ECO:0000259" key="14">
    <source>
        <dbReference type="Pfam" id="PF00317"/>
    </source>
</evidence>
<dbReference type="GO" id="GO:0031419">
    <property type="term" value="F:cobalamin binding"/>
    <property type="evidence" value="ECO:0007669"/>
    <property type="project" value="UniProtKB-KW"/>
</dbReference>
<evidence type="ECO:0000256" key="2">
    <source>
        <dbReference type="ARBA" id="ARBA00007405"/>
    </source>
</evidence>
<evidence type="ECO:0000256" key="12">
    <source>
        <dbReference type="ARBA" id="ARBA00047754"/>
    </source>
</evidence>
<keyword evidence="5 13" id="KW-0846">Cobalamin</keyword>
<evidence type="ECO:0000259" key="15">
    <source>
        <dbReference type="Pfam" id="PF02867"/>
    </source>
</evidence>
<comment type="similarity">
    <text evidence="2 13">Belongs to the ribonucleoside diphosphate reductase class-2 family.</text>
</comment>
<keyword evidence="7 13" id="KW-0547">Nucleotide-binding</keyword>
<dbReference type="GO" id="GO:0071897">
    <property type="term" value="P:DNA biosynthetic process"/>
    <property type="evidence" value="ECO:0007669"/>
    <property type="project" value="UniProtKB-KW"/>
</dbReference>
<evidence type="ECO:0000256" key="4">
    <source>
        <dbReference type="ARBA" id="ARBA00014409"/>
    </source>
</evidence>
<evidence type="ECO:0000256" key="5">
    <source>
        <dbReference type="ARBA" id="ARBA00022628"/>
    </source>
</evidence>
<dbReference type="GO" id="GO:0004748">
    <property type="term" value="F:ribonucleoside-diphosphate reductase activity, thioredoxin disulfide as acceptor"/>
    <property type="evidence" value="ECO:0007669"/>
    <property type="project" value="UniProtKB-EC"/>
</dbReference>
<dbReference type="InterPro" id="IPR013509">
    <property type="entry name" value="RNR_lsu_N"/>
</dbReference>
<name>A0A830E358_9EURY</name>
<evidence type="ECO:0000256" key="8">
    <source>
        <dbReference type="ARBA" id="ARBA00023002"/>
    </source>
</evidence>
<organism evidence="17 18">
    <name type="scientific">Haloferax sulfurifontis</name>
    <dbReference type="NCBI Taxonomy" id="255616"/>
    <lineage>
        <taxon>Archaea</taxon>
        <taxon>Methanobacteriati</taxon>
        <taxon>Methanobacteriota</taxon>
        <taxon>Stenosarchaea group</taxon>
        <taxon>Halobacteria</taxon>
        <taxon>Halobacteriales</taxon>
        <taxon>Haloferacaceae</taxon>
        <taxon>Haloferax</taxon>
    </lineage>
</organism>
<gene>
    <name evidence="17" type="ORF">GCM10007209_04940</name>
</gene>
<evidence type="ECO:0000256" key="13">
    <source>
        <dbReference type="RuleBase" id="RU364064"/>
    </source>
</evidence>
<feature type="domain" description="TSCPD" evidence="16">
    <location>
        <begin position="847"/>
        <end position="950"/>
    </location>
</feature>
<dbReference type="Pfam" id="PF12637">
    <property type="entry name" value="TSCPD"/>
    <property type="match status" value="1"/>
</dbReference>
<evidence type="ECO:0000313" key="18">
    <source>
        <dbReference type="Proteomes" id="UP000646833"/>
    </source>
</evidence>
<dbReference type="EC" id="1.17.4.1" evidence="3 13"/>
<evidence type="ECO:0000259" key="16">
    <source>
        <dbReference type="Pfam" id="PF12637"/>
    </source>
</evidence>
<dbReference type="PANTHER" id="PTHR43371:SF1">
    <property type="entry name" value="RIBONUCLEOSIDE-DIPHOSPHATE REDUCTASE"/>
    <property type="match status" value="1"/>
</dbReference>
<evidence type="ECO:0000256" key="9">
    <source>
        <dbReference type="ARBA" id="ARBA00023157"/>
    </source>
</evidence>
<dbReference type="Pfam" id="PF00317">
    <property type="entry name" value="Ribonuc_red_lgN"/>
    <property type="match status" value="1"/>
</dbReference>
<accession>A0A830E358</accession>
<keyword evidence="9" id="KW-1015">Disulfide bond</keyword>
<feature type="domain" description="Ribonucleotide reductase large subunit N-terminal" evidence="14">
    <location>
        <begin position="34"/>
        <end position="172"/>
    </location>
</feature>
<reference evidence="17" key="1">
    <citation type="journal article" date="2014" name="Int. J. Syst. Evol. Microbiol.">
        <title>Complete genome sequence of Corynebacterium casei LMG S-19264T (=DSM 44701T), isolated from a smear-ripened cheese.</title>
        <authorList>
            <consortium name="US DOE Joint Genome Institute (JGI-PGF)"/>
            <person name="Walter F."/>
            <person name="Albersmeier A."/>
            <person name="Kalinowski J."/>
            <person name="Ruckert C."/>
        </authorList>
    </citation>
    <scope>NUCLEOTIDE SEQUENCE</scope>
    <source>
        <strain evidence="17">CCM 7217</strain>
    </source>
</reference>
<dbReference type="EMBL" id="BMCI01000001">
    <property type="protein sequence ID" value="GGC46277.1"/>
    <property type="molecule type" value="Genomic_DNA"/>
</dbReference>
<proteinExistence type="inferred from homology"/>
<dbReference type="AlphaFoldDB" id="A0A830E358"/>
<dbReference type="InterPro" id="IPR050862">
    <property type="entry name" value="RdRp_reductase_class-2"/>
</dbReference>
<comment type="caution">
    <text evidence="17">The sequence shown here is derived from an EMBL/GenBank/DDBJ whole genome shotgun (WGS) entry which is preliminary data.</text>
</comment>
<protein>
    <recommendedName>
        <fullName evidence="4 13">Vitamin B12-dependent ribonucleotide reductase</fullName>
        <ecNumber evidence="3 13">1.17.4.1</ecNumber>
    </recommendedName>
</protein>
<evidence type="ECO:0000256" key="11">
    <source>
        <dbReference type="ARBA" id="ARBA00025437"/>
    </source>
</evidence>
<dbReference type="NCBIfam" id="TIGR02504">
    <property type="entry name" value="NrdJ_Z"/>
    <property type="match status" value="1"/>
</dbReference>
<evidence type="ECO:0000256" key="6">
    <source>
        <dbReference type="ARBA" id="ARBA00022634"/>
    </source>
</evidence>
<reference evidence="17" key="2">
    <citation type="submission" date="2020-09" db="EMBL/GenBank/DDBJ databases">
        <authorList>
            <person name="Sun Q."/>
            <person name="Sedlacek I."/>
        </authorList>
    </citation>
    <scope>NUCLEOTIDE SEQUENCE</scope>
    <source>
        <strain evidence="17">CCM 7217</strain>
    </source>
</reference>
<dbReference type="Pfam" id="PF02867">
    <property type="entry name" value="Ribonuc_red_lgC"/>
    <property type="match status" value="1"/>
</dbReference>
<comment type="catalytic activity">
    <reaction evidence="12 13">
        <text>a 2'-deoxyribonucleoside 5'-diphosphate + [thioredoxin]-disulfide + H2O = a ribonucleoside 5'-diphosphate + [thioredoxin]-dithiol</text>
        <dbReference type="Rhea" id="RHEA:23252"/>
        <dbReference type="Rhea" id="RHEA-COMP:10698"/>
        <dbReference type="Rhea" id="RHEA-COMP:10700"/>
        <dbReference type="ChEBI" id="CHEBI:15377"/>
        <dbReference type="ChEBI" id="CHEBI:29950"/>
        <dbReference type="ChEBI" id="CHEBI:50058"/>
        <dbReference type="ChEBI" id="CHEBI:57930"/>
        <dbReference type="ChEBI" id="CHEBI:73316"/>
        <dbReference type="EC" id="1.17.4.1"/>
    </reaction>
</comment>
<keyword evidence="8 13" id="KW-0560">Oxidoreductase</keyword>
<dbReference type="CDD" id="cd02888">
    <property type="entry name" value="RNR_II_dimer"/>
    <property type="match status" value="1"/>
</dbReference>
<evidence type="ECO:0000313" key="17">
    <source>
        <dbReference type="EMBL" id="GGC46277.1"/>
    </source>
</evidence>
<dbReference type="InterPro" id="IPR013344">
    <property type="entry name" value="RNR_NrdJ/NrdZ"/>
</dbReference>
<evidence type="ECO:0000256" key="1">
    <source>
        <dbReference type="ARBA" id="ARBA00001922"/>
    </source>
</evidence>
<dbReference type="Gene3D" id="3.20.70.20">
    <property type="match status" value="1"/>
</dbReference>
<dbReference type="GO" id="GO:0009263">
    <property type="term" value="P:deoxyribonucleotide biosynthetic process"/>
    <property type="evidence" value="ECO:0007669"/>
    <property type="project" value="InterPro"/>
</dbReference>
<evidence type="ECO:0000256" key="7">
    <source>
        <dbReference type="ARBA" id="ARBA00022741"/>
    </source>
</evidence>